<dbReference type="InterPro" id="IPR029063">
    <property type="entry name" value="SAM-dependent_MTases_sf"/>
</dbReference>
<dbReference type="RefSeq" id="WP_194562581.1">
    <property type="nucleotide sequence ID" value="NZ_JADKPV010000002.1"/>
</dbReference>
<keyword evidence="1" id="KW-0808">Transferase</keyword>
<dbReference type="SUPFAM" id="SSF53335">
    <property type="entry name" value="S-adenosyl-L-methionine-dependent methyltransferases"/>
    <property type="match status" value="1"/>
</dbReference>
<name>A0A8J7G6D3_9BACL</name>
<dbReference type="GO" id="GO:0008168">
    <property type="term" value="F:methyltransferase activity"/>
    <property type="evidence" value="ECO:0007669"/>
    <property type="project" value="UniProtKB-KW"/>
</dbReference>
<keyword evidence="2" id="KW-1185">Reference proteome</keyword>
<protein>
    <submittedName>
        <fullName evidence="1">SAM-dependent methyltransferase</fullName>
    </submittedName>
</protein>
<accession>A0A8J7G6D3</accession>
<dbReference type="Gene3D" id="3.40.50.150">
    <property type="entry name" value="Vaccinia Virus protein VP39"/>
    <property type="match status" value="1"/>
</dbReference>
<sequence length="198" mass="23556">MTADLKRDAYFSIQTVGIQDWDASSAHYNRYEATPYEALDILFQFFDMPSAGRFIDFGSGKGRVPIYIHHYFRNPVCGIERSFQLLEQAEANEEKYRLHHHVKGKQIDWVRMQAERYVVKPLDTVFYFFNPFSVQIFAQVVANILHSVHENTRPIYIILFYETVEYRDWLERYTTLVPIQEIELSVTDPYEKFVIYTN</sequence>
<comment type="caution">
    <text evidence="1">The sequence shown here is derived from an EMBL/GenBank/DDBJ whole genome shotgun (WGS) entry which is preliminary data.</text>
</comment>
<organism evidence="1 2">
    <name type="scientific">Savagea serpentis</name>
    <dbReference type="NCBI Taxonomy" id="2785297"/>
    <lineage>
        <taxon>Bacteria</taxon>
        <taxon>Bacillati</taxon>
        <taxon>Bacillota</taxon>
        <taxon>Bacilli</taxon>
        <taxon>Bacillales</taxon>
        <taxon>Caryophanaceae</taxon>
        <taxon>Savagea</taxon>
    </lineage>
</organism>
<dbReference type="Proteomes" id="UP000622653">
    <property type="component" value="Unassembled WGS sequence"/>
</dbReference>
<keyword evidence="1" id="KW-0489">Methyltransferase</keyword>
<proteinExistence type="predicted"/>
<dbReference type="AlphaFoldDB" id="A0A8J7G6D3"/>
<dbReference type="GO" id="GO:0032259">
    <property type="term" value="P:methylation"/>
    <property type="evidence" value="ECO:0007669"/>
    <property type="project" value="UniProtKB-KW"/>
</dbReference>
<gene>
    <name evidence="1" type="ORF">IRY55_06980</name>
</gene>
<evidence type="ECO:0000313" key="1">
    <source>
        <dbReference type="EMBL" id="MBF4501106.1"/>
    </source>
</evidence>
<reference evidence="1" key="1">
    <citation type="submission" date="2020-11" db="EMBL/GenBank/DDBJ databases">
        <title>Multidrug resistant novel bacterium Savagea serpentis sp. nov., isolated from the scats of a vine snake (Ahaetulla nasuta).</title>
        <authorList>
            <person name="Venkata Ramana V."/>
            <person name="Vikas Patil S."/>
            <person name="Yogita Lugani V."/>
        </authorList>
    </citation>
    <scope>NUCLEOTIDE SEQUENCE</scope>
    <source>
        <strain evidence="1">SN6</strain>
    </source>
</reference>
<dbReference type="EMBL" id="JADKPV010000002">
    <property type="protein sequence ID" value="MBF4501106.1"/>
    <property type="molecule type" value="Genomic_DNA"/>
</dbReference>
<evidence type="ECO:0000313" key="2">
    <source>
        <dbReference type="Proteomes" id="UP000622653"/>
    </source>
</evidence>